<dbReference type="GO" id="GO:0046872">
    <property type="term" value="F:metal ion binding"/>
    <property type="evidence" value="ECO:0007669"/>
    <property type="project" value="UniProtKB-KW"/>
</dbReference>
<dbReference type="STRING" id="314344.AL013_05185"/>
<dbReference type="Pfam" id="PF07883">
    <property type="entry name" value="Cupin_2"/>
    <property type="match status" value="1"/>
</dbReference>
<dbReference type="HOGENOM" id="CLU_170530_0_0_0"/>
<evidence type="ECO:0000313" key="3">
    <source>
        <dbReference type="EMBL" id="EAU55715.1"/>
    </source>
</evidence>
<dbReference type="SUPFAM" id="SSF51182">
    <property type="entry name" value="RmlC-like cupins"/>
    <property type="match status" value="1"/>
</dbReference>
<dbReference type="InterPro" id="IPR013096">
    <property type="entry name" value="Cupin_2"/>
</dbReference>
<organism evidence="3 4">
    <name type="scientific">Mariprofundus ferrooxydans PV-1</name>
    <dbReference type="NCBI Taxonomy" id="314345"/>
    <lineage>
        <taxon>Bacteria</taxon>
        <taxon>Pseudomonadati</taxon>
        <taxon>Pseudomonadota</taxon>
        <taxon>Candidatius Mariprofundia</taxon>
        <taxon>Mariprofundales</taxon>
        <taxon>Mariprofundaceae</taxon>
        <taxon>Mariprofundus</taxon>
    </lineage>
</organism>
<protein>
    <recommendedName>
        <fullName evidence="2">Cupin type-2 domain-containing protein</fullName>
    </recommendedName>
</protein>
<reference evidence="3 4" key="1">
    <citation type="submission" date="2006-09" db="EMBL/GenBank/DDBJ databases">
        <authorList>
            <person name="Emerson D."/>
            <person name="Ferriera S."/>
            <person name="Johnson J."/>
            <person name="Kravitz S."/>
            <person name="Halpern A."/>
            <person name="Remington K."/>
            <person name="Beeson K."/>
            <person name="Tran B."/>
            <person name="Rogers Y.-H."/>
            <person name="Friedman R."/>
            <person name="Venter J.C."/>
        </authorList>
    </citation>
    <scope>NUCLEOTIDE SEQUENCE [LARGE SCALE GENOMIC DNA]</scope>
    <source>
        <strain evidence="3 4">PV-1</strain>
    </source>
</reference>
<dbReference type="PANTHER" id="PTHR35848">
    <property type="entry name" value="OXALATE-BINDING PROTEIN"/>
    <property type="match status" value="1"/>
</dbReference>
<proteinExistence type="predicted"/>
<gene>
    <name evidence="3" type="ORF">SPV1_02167</name>
</gene>
<accession>Q0F235</accession>
<feature type="domain" description="Cupin type-2" evidence="2">
    <location>
        <begin position="41"/>
        <end position="105"/>
    </location>
</feature>
<sequence length="112" mass="12243">MKLVQLAEIDAGPVNHTSGIMRKILLGEGDLPASVRLSHALFKPGESVEMHKHDRLFEVFYVLSGQGQLIVEERPVDIGAGSCFMVEPGEMHALINDGDVDMALIYFGLHAD</sequence>
<dbReference type="InterPro" id="IPR011051">
    <property type="entry name" value="RmlC_Cupin_sf"/>
</dbReference>
<dbReference type="InterPro" id="IPR051610">
    <property type="entry name" value="GPI/OXD"/>
</dbReference>
<keyword evidence="4" id="KW-1185">Reference proteome</keyword>
<name>Q0F235_9PROT</name>
<dbReference type="PANTHER" id="PTHR35848:SF6">
    <property type="entry name" value="CUPIN TYPE-2 DOMAIN-CONTAINING PROTEIN"/>
    <property type="match status" value="1"/>
</dbReference>
<dbReference type="OrthoDB" id="9806121at2"/>
<evidence type="ECO:0000259" key="2">
    <source>
        <dbReference type="Pfam" id="PF07883"/>
    </source>
</evidence>
<dbReference type="eggNOG" id="COG1917">
    <property type="taxonomic scope" value="Bacteria"/>
</dbReference>
<dbReference type="InParanoid" id="Q0F235"/>
<dbReference type="Proteomes" id="UP000005297">
    <property type="component" value="Unassembled WGS sequence"/>
</dbReference>
<dbReference type="Gene3D" id="2.60.120.10">
    <property type="entry name" value="Jelly Rolls"/>
    <property type="match status" value="1"/>
</dbReference>
<evidence type="ECO:0000256" key="1">
    <source>
        <dbReference type="ARBA" id="ARBA00022723"/>
    </source>
</evidence>
<evidence type="ECO:0000313" key="4">
    <source>
        <dbReference type="Proteomes" id="UP000005297"/>
    </source>
</evidence>
<comment type="caution">
    <text evidence="3">The sequence shown here is derived from an EMBL/GenBank/DDBJ whole genome shotgun (WGS) entry which is preliminary data.</text>
</comment>
<dbReference type="RefSeq" id="WP_009850734.1">
    <property type="nucleotide sequence ID" value="NZ_DS022295.1"/>
</dbReference>
<keyword evidence="1" id="KW-0479">Metal-binding</keyword>
<dbReference type="InterPro" id="IPR014710">
    <property type="entry name" value="RmlC-like_jellyroll"/>
</dbReference>
<dbReference type="AlphaFoldDB" id="Q0F235"/>
<dbReference type="EMBL" id="AATS01000002">
    <property type="protein sequence ID" value="EAU55715.1"/>
    <property type="molecule type" value="Genomic_DNA"/>
</dbReference>